<accession>A0A5J4J7P8</accession>
<evidence type="ECO:0000256" key="4">
    <source>
        <dbReference type="ARBA" id="ARBA00023163"/>
    </source>
</evidence>
<dbReference type="PANTHER" id="PTHR30126:SF64">
    <property type="entry name" value="HTH-TYPE TRANSCRIPTIONAL REGULATOR CITR"/>
    <property type="match status" value="1"/>
</dbReference>
<keyword evidence="2" id="KW-0805">Transcription regulation</keyword>
<dbReference type="InterPro" id="IPR005119">
    <property type="entry name" value="LysR_subst-bd"/>
</dbReference>
<reference evidence="6 7" key="1">
    <citation type="submission" date="2019-09" db="EMBL/GenBank/DDBJ databases">
        <title>Draft genome sequence of Bacillus sp. JC-7.</title>
        <authorList>
            <person name="Tanaka N."/>
            <person name="Shiwa Y."/>
            <person name="Fujita N."/>
            <person name="Tanasupawat S."/>
        </authorList>
    </citation>
    <scope>NUCLEOTIDE SEQUENCE [LARGE SCALE GENOMIC DNA]</scope>
    <source>
        <strain evidence="6 7">JC-7</strain>
    </source>
</reference>
<dbReference type="PANTHER" id="PTHR30126">
    <property type="entry name" value="HTH-TYPE TRANSCRIPTIONAL REGULATOR"/>
    <property type="match status" value="1"/>
</dbReference>
<dbReference type="GO" id="GO:0000976">
    <property type="term" value="F:transcription cis-regulatory region binding"/>
    <property type="evidence" value="ECO:0007669"/>
    <property type="project" value="TreeGrafter"/>
</dbReference>
<dbReference type="EMBL" id="BKZQ01000031">
    <property type="protein sequence ID" value="GER70936.1"/>
    <property type="molecule type" value="Genomic_DNA"/>
</dbReference>
<dbReference type="InterPro" id="IPR036388">
    <property type="entry name" value="WH-like_DNA-bd_sf"/>
</dbReference>
<dbReference type="AlphaFoldDB" id="A0A5J4J7P8"/>
<sequence>MDFKWLHTFITAAKYENFRKTAEALYISQPTVSVHMKLLEEEIGSPLFQREGRKVLLTEEGRTFLPVAKRLLQVYENGLEDMEQYRQGYSQKLALAMSPLIGESIMPFVLKKFMTIHPEIDISIKVLESTYIADAVLSGEVDLGLSRLEVKHSELKCRPLYEDPVLLVVPHDGADSESAPPLDARDVLRNNTLFTHNHPEYWEGMLRTLRAEFPLLRTMLVSQVHVTRRFIIEGLGVSFLPESTVRRELAEGRLLSVPCPFLQMPVARTYAVLKYEHRKERQFLEFLSQFRF</sequence>
<dbReference type="PROSITE" id="PS50931">
    <property type="entry name" value="HTH_LYSR"/>
    <property type="match status" value="1"/>
</dbReference>
<keyword evidence="4" id="KW-0804">Transcription</keyword>
<dbReference type="Gene3D" id="3.40.190.10">
    <property type="entry name" value="Periplasmic binding protein-like II"/>
    <property type="match status" value="2"/>
</dbReference>
<evidence type="ECO:0000256" key="2">
    <source>
        <dbReference type="ARBA" id="ARBA00023015"/>
    </source>
</evidence>
<protein>
    <submittedName>
        <fullName evidence="6">HTH-type transcriptional regulator CitR</fullName>
    </submittedName>
</protein>
<dbReference type="FunFam" id="1.10.10.10:FF:000001">
    <property type="entry name" value="LysR family transcriptional regulator"/>
    <property type="match status" value="1"/>
</dbReference>
<dbReference type="GO" id="GO:0003700">
    <property type="term" value="F:DNA-binding transcription factor activity"/>
    <property type="evidence" value="ECO:0007669"/>
    <property type="project" value="InterPro"/>
</dbReference>
<keyword evidence="3" id="KW-0238">DNA-binding</keyword>
<evidence type="ECO:0000313" key="6">
    <source>
        <dbReference type="EMBL" id="GER70936.1"/>
    </source>
</evidence>
<dbReference type="Pfam" id="PF00126">
    <property type="entry name" value="HTH_1"/>
    <property type="match status" value="1"/>
</dbReference>
<keyword evidence="7" id="KW-1185">Reference proteome</keyword>
<feature type="domain" description="HTH lysR-type" evidence="5">
    <location>
        <begin position="1"/>
        <end position="58"/>
    </location>
</feature>
<dbReference type="InterPro" id="IPR036390">
    <property type="entry name" value="WH_DNA-bd_sf"/>
</dbReference>
<dbReference type="Pfam" id="PF03466">
    <property type="entry name" value="LysR_substrate"/>
    <property type="match status" value="1"/>
</dbReference>
<dbReference type="InterPro" id="IPR000847">
    <property type="entry name" value="LysR_HTH_N"/>
</dbReference>
<comment type="caution">
    <text evidence="6">The sequence shown here is derived from an EMBL/GenBank/DDBJ whole genome shotgun (WGS) entry which is preliminary data.</text>
</comment>
<comment type="similarity">
    <text evidence="1">Belongs to the LysR transcriptional regulatory family.</text>
</comment>
<evidence type="ECO:0000313" key="7">
    <source>
        <dbReference type="Proteomes" id="UP000391919"/>
    </source>
</evidence>
<dbReference type="Proteomes" id="UP000391919">
    <property type="component" value="Unassembled WGS sequence"/>
</dbReference>
<dbReference type="SUPFAM" id="SSF46785">
    <property type="entry name" value="Winged helix' DNA-binding domain"/>
    <property type="match status" value="1"/>
</dbReference>
<proteinExistence type="inferred from homology"/>
<evidence type="ECO:0000256" key="1">
    <source>
        <dbReference type="ARBA" id="ARBA00009437"/>
    </source>
</evidence>
<dbReference type="SUPFAM" id="SSF53850">
    <property type="entry name" value="Periplasmic binding protein-like II"/>
    <property type="match status" value="1"/>
</dbReference>
<dbReference type="RefSeq" id="WP_151680923.1">
    <property type="nucleotide sequence ID" value="NZ_BKZP01000032.1"/>
</dbReference>
<dbReference type="Gene3D" id="1.10.10.10">
    <property type="entry name" value="Winged helix-like DNA-binding domain superfamily/Winged helix DNA-binding domain"/>
    <property type="match status" value="1"/>
</dbReference>
<name>A0A5J4J7P8_9BACI</name>
<organism evidence="6 7">
    <name type="scientific">Weizmannia acidilactici</name>
    <dbReference type="NCBI Taxonomy" id="2607726"/>
    <lineage>
        <taxon>Bacteria</taxon>
        <taxon>Bacillati</taxon>
        <taxon>Bacillota</taxon>
        <taxon>Bacilli</taxon>
        <taxon>Bacillales</taxon>
        <taxon>Bacillaceae</taxon>
        <taxon>Heyndrickxia</taxon>
    </lineage>
</organism>
<dbReference type="PRINTS" id="PR00039">
    <property type="entry name" value="HTHLYSR"/>
</dbReference>
<gene>
    <name evidence="6" type="primary">citR</name>
    <name evidence="6" type="ORF">BpJC7_22390</name>
</gene>
<evidence type="ECO:0000256" key="3">
    <source>
        <dbReference type="ARBA" id="ARBA00023125"/>
    </source>
</evidence>
<dbReference type="CDD" id="cd05466">
    <property type="entry name" value="PBP2_LTTR_substrate"/>
    <property type="match status" value="1"/>
</dbReference>
<evidence type="ECO:0000259" key="5">
    <source>
        <dbReference type="PROSITE" id="PS50931"/>
    </source>
</evidence>